<gene>
    <name evidence="2" type="ORF">PV04_02563</name>
</gene>
<dbReference type="EMBL" id="KN846957">
    <property type="protein sequence ID" value="KIW70278.1"/>
    <property type="molecule type" value="Genomic_DNA"/>
</dbReference>
<evidence type="ECO:0000313" key="3">
    <source>
        <dbReference type="Proteomes" id="UP000054266"/>
    </source>
</evidence>
<dbReference type="AlphaFoldDB" id="A0A0D2FPN2"/>
<dbReference type="HOGENOM" id="CLU_1686342_0_0_1"/>
<name>A0A0D2FPN2_9EURO</name>
<organism evidence="2 3">
    <name type="scientific">Phialophora macrospora</name>
    <dbReference type="NCBI Taxonomy" id="1851006"/>
    <lineage>
        <taxon>Eukaryota</taxon>
        <taxon>Fungi</taxon>
        <taxon>Dikarya</taxon>
        <taxon>Ascomycota</taxon>
        <taxon>Pezizomycotina</taxon>
        <taxon>Eurotiomycetes</taxon>
        <taxon>Chaetothyriomycetidae</taxon>
        <taxon>Chaetothyriales</taxon>
        <taxon>Herpotrichiellaceae</taxon>
        <taxon>Phialophora</taxon>
    </lineage>
</organism>
<feature type="compositionally biased region" description="Polar residues" evidence="1">
    <location>
        <begin position="46"/>
        <end position="55"/>
    </location>
</feature>
<accession>A0A0D2FPN2</accession>
<evidence type="ECO:0000313" key="2">
    <source>
        <dbReference type="EMBL" id="KIW70278.1"/>
    </source>
</evidence>
<dbReference type="Proteomes" id="UP000054266">
    <property type="component" value="Unassembled WGS sequence"/>
</dbReference>
<feature type="compositionally biased region" description="Acidic residues" evidence="1">
    <location>
        <begin position="23"/>
        <end position="33"/>
    </location>
</feature>
<proteinExistence type="predicted"/>
<protein>
    <submittedName>
        <fullName evidence="2">Uncharacterized protein</fullName>
    </submittedName>
</protein>
<evidence type="ECO:0000256" key="1">
    <source>
        <dbReference type="SAM" id="MobiDB-lite"/>
    </source>
</evidence>
<sequence length="156" mass="17524">MAYCTALKRFSGHAEFGPVPAQDEQDIDDAPDDTAEREQTGHGPMTSPNGKSNTHIIIPSAFLPVDNSVVKMSEAGIHQEWTQDTVSKALTKMYAASSEFDRATQHLLHANHELPDTHEVSDSFQFQQREDEAKFSAQPLMHNRPDNLTYCMWTHI</sequence>
<keyword evidence="3" id="KW-1185">Reference proteome</keyword>
<feature type="region of interest" description="Disordered" evidence="1">
    <location>
        <begin position="15"/>
        <end position="55"/>
    </location>
</feature>
<reference evidence="2 3" key="1">
    <citation type="submission" date="2015-01" db="EMBL/GenBank/DDBJ databases">
        <title>The Genome Sequence of Capronia semiimmersa CBS27337.</title>
        <authorList>
            <consortium name="The Broad Institute Genomics Platform"/>
            <person name="Cuomo C."/>
            <person name="de Hoog S."/>
            <person name="Gorbushina A."/>
            <person name="Stielow B."/>
            <person name="Teixiera M."/>
            <person name="Abouelleil A."/>
            <person name="Chapman S.B."/>
            <person name="Priest M."/>
            <person name="Young S.K."/>
            <person name="Wortman J."/>
            <person name="Nusbaum C."/>
            <person name="Birren B."/>
        </authorList>
    </citation>
    <scope>NUCLEOTIDE SEQUENCE [LARGE SCALE GENOMIC DNA]</scope>
    <source>
        <strain evidence="2 3">CBS 27337</strain>
    </source>
</reference>